<evidence type="ECO:0000313" key="1">
    <source>
        <dbReference type="EMBL" id="JAH16005.1"/>
    </source>
</evidence>
<accession>A0A0E9QI34</accession>
<protein>
    <submittedName>
        <fullName evidence="1">Uncharacterized protein</fullName>
    </submittedName>
</protein>
<organism evidence="1">
    <name type="scientific">Anguilla anguilla</name>
    <name type="common">European freshwater eel</name>
    <name type="synonym">Muraena anguilla</name>
    <dbReference type="NCBI Taxonomy" id="7936"/>
    <lineage>
        <taxon>Eukaryota</taxon>
        <taxon>Metazoa</taxon>
        <taxon>Chordata</taxon>
        <taxon>Craniata</taxon>
        <taxon>Vertebrata</taxon>
        <taxon>Euteleostomi</taxon>
        <taxon>Actinopterygii</taxon>
        <taxon>Neopterygii</taxon>
        <taxon>Teleostei</taxon>
        <taxon>Anguilliformes</taxon>
        <taxon>Anguillidae</taxon>
        <taxon>Anguilla</taxon>
    </lineage>
</organism>
<dbReference type="AlphaFoldDB" id="A0A0E9QI34"/>
<dbReference type="EMBL" id="GBXM01092572">
    <property type="protein sequence ID" value="JAH16005.1"/>
    <property type="molecule type" value="Transcribed_RNA"/>
</dbReference>
<reference evidence="1" key="2">
    <citation type="journal article" date="2015" name="Fish Shellfish Immunol.">
        <title>Early steps in the European eel (Anguilla anguilla)-Vibrio vulnificus interaction in the gills: Role of the RtxA13 toxin.</title>
        <authorList>
            <person name="Callol A."/>
            <person name="Pajuelo D."/>
            <person name="Ebbesson L."/>
            <person name="Teles M."/>
            <person name="MacKenzie S."/>
            <person name="Amaro C."/>
        </authorList>
    </citation>
    <scope>NUCLEOTIDE SEQUENCE</scope>
</reference>
<reference evidence="1" key="1">
    <citation type="submission" date="2014-11" db="EMBL/GenBank/DDBJ databases">
        <authorList>
            <person name="Amaro Gonzalez C."/>
        </authorList>
    </citation>
    <scope>NUCLEOTIDE SEQUENCE</scope>
</reference>
<sequence>MKPKKGGTTACSVTQTHSVQTYLHVFVKEGNIF</sequence>
<name>A0A0E9QI34_ANGAN</name>
<proteinExistence type="predicted"/>